<evidence type="ECO:0008006" key="3">
    <source>
        <dbReference type="Google" id="ProtNLM"/>
    </source>
</evidence>
<name>A0A158D298_9BURK</name>
<sequence>MDQGISKQGNRRVRALLTELAWSWLRYQPGSALTKWFYQRTQGTHLNRRSRRVAIVAVARRLAIALWRYLKDGLIPEGAQLKSS</sequence>
<gene>
    <name evidence="1" type="ORF">AWB80_06176</name>
</gene>
<comment type="caution">
    <text evidence="1">The sequence shown here is derived from an EMBL/GenBank/DDBJ whole genome shotgun (WGS) entry which is preliminary data.</text>
</comment>
<dbReference type="InterPro" id="IPR047650">
    <property type="entry name" value="Transpos_IS110"/>
</dbReference>
<dbReference type="Proteomes" id="UP000054911">
    <property type="component" value="Unassembled WGS sequence"/>
</dbReference>
<keyword evidence="2" id="KW-1185">Reference proteome</keyword>
<evidence type="ECO:0000313" key="1">
    <source>
        <dbReference type="EMBL" id="SAK88708.1"/>
    </source>
</evidence>
<dbReference type="AlphaFoldDB" id="A0A158D298"/>
<evidence type="ECO:0000313" key="2">
    <source>
        <dbReference type="Proteomes" id="UP000054911"/>
    </source>
</evidence>
<proteinExistence type="predicted"/>
<organism evidence="1 2">
    <name type="scientific">Caballeronia pedi</name>
    <dbReference type="NCBI Taxonomy" id="1777141"/>
    <lineage>
        <taxon>Bacteria</taxon>
        <taxon>Pseudomonadati</taxon>
        <taxon>Pseudomonadota</taxon>
        <taxon>Betaproteobacteria</taxon>
        <taxon>Burkholderiales</taxon>
        <taxon>Burkholderiaceae</taxon>
        <taxon>Caballeronia</taxon>
    </lineage>
</organism>
<dbReference type="PANTHER" id="PTHR33055">
    <property type="entry name" value="TRANSPOSASE FOR INSERTION SEQUENCE ELEMENT IS1111A"/>
    <property type="match status" value="1"/>
</dbReference>
<reference evidence="1" key="1">
    <citation type="submission" date="2016-01" db="EMBL/GenBank/DDBJ databases">
        <authorList>
            <person name="Peeters C."/>
        </authorList>
    </citation>
    <scope>NUCLEOTIDE SEQUENCE [LARGE SCALE GENOMIC DNA]</scope>
    <source>
        <strain evidence="1">LMG 29323</strain>
    </source>
</reference>
<accession>A0A158D298</accession>
<protein>
    <recommendedName>
        <fullName evidence="3">Transposase IS116/IS110/IS902 family protein</fullName>
    </recommendedName>
</protein>
<dbReference type="EMBL" id="FCOE02000030">
    <property type="protein sequence ID" value="SAK88708.1"/>
    <property type="molecule type" value="Genomic_DNA"/>
</dbReference>
<dbReference type="PANTHER" id="PTHR33055:SF3">
    <property type="entry name" value="PUTATIVE TRANSPOSASE FOR IS117-RELATED"/>
    <property type="match status" value="1"/>
</dbReference>